<keyword evidence="3" id="KW-1185">Reference proteome</keyword>
<feature type="transmembrane region" description="Helical" evidence="1">
    <location>
        <begin position="105"/>
        <end position="123"/>
    </location>
</feature>
<keyword evidence="1" id="KW-0472">Membrane</keyword>
<feature type="transmembrane region" description="Helical" evidence="1">
    <location>
        <begin position="33"/>
        <end position="55"/>
    </location>
</feature>
<feature type="transmembrane region" description="Helical" evidence="1">
    <location>
        <begin position="67"/>
        <end position="85"/>
    </location>
</feature>
<organism evidence="2 3">
    <name type="scientific">Tahibacter amnicola</name>
    <dbReference type="NCBI Taxonomy" id="2976241"/>
    <lineage>
        <taxon>Bacteria</taxon>
        <taxon>Pseudomonadati</taxon>
        <taxon>Pseudomonadota</taxon>
        <taxon>Gammaproteobacteria</taxon>
        <taxon>Lysobacterales</taxon>
        <taxon>Rhodanobacteraceae</taxon>
        <taxon>Tahibacter</taxon>
    </lineage>
</organism>
<evidence type="ECO:0008006" key="4">
    <source>
        <dbReference type="Google" id="ProtNLM"/>
    </source>
</evidence>
<feature type="transmembrane region" description="Helical" evidence="1">
    <location>
        <begin position="197"/>
        <end position="217"/>
    </location>
</feature>
<accession>A0ABY6BJ60</accession>
<proteinExistence type="predicted"/>
<dbReference type="Proteomes" id="UP001064632">
    <property type="component" value="Chromosome"/>
</dbReference>
<gene>
    <name evidence="2" type="ORF">N4264_09885</name>
</gene>
<feature type="transmembrane region" description="Helical" evidence="1">
    <location>
        <begin position="159"/>
        <end position="185"/>
    </location>
</feature>
<sequence length="252" mass="26500">MTTVSKAGAAVWVVAAALVVVFAVVGIDPKVRLYYSNVMQTLLSLAAAFLCFRTVFALPEGSPLRKVWGLIGGGVLAWGIGATVFASYPLLNDGKETPFPSLADVGYLLTSPLIAAGLLVFTRSTGLVAPLWGKAVALALFGISFAIAIWANWPGLTSGAPLLVLTAGCYALFDPVLLGVTVMTASAFRGGEIAQAWWYLLAGILLYYAGNQIYNYLSVTKQYATGSPIDVGWLLGFGLIAIAAVKIRSLMT</sequence>
<dbReference type="RefSeq" id="WP_261696866.1">
    <property type="nucleotide sequence ID" value="NZ_CP104694.1"/>
</dbReference>
<protein>
    <recommendedName>
        <fullName evidence="4">EamA-like transporter family protein</fullName>
    </recommendedName>
</protein>
<feature type="transmembrane region" description="Helical" evidence="1">
    <location>
        <begin position="229"/>
        <end position="247"/>
    </location>
</feature>
<keyword evidence="1" id="KW-1133">Transmembrane helix</keyword>
<evidence type="ECO:0000313" key="2">
    <source>
        <dbReference type="EMBL" id="UXI69914.1"/>
    </source>
</evidence>
<reference evidence="2" key="1">
    <citation type="submission" date="2022-09" db="EMBL/GenBank/DDBJ databases">
        <title>Tahibacter sp. nov., isolated from a fresh water.</title>
        <authorList>
            <person name="Baek J.H."/>
            <person name="Lee J.K."/>
            <person name="Kim J.M."/>
            <person name="Jeon C.O."/>
        </authorList>
    </citation>
    <scope>NUCLEOTIDE SEQUENCE</scope>
    <source>
        <strain evidence="2">W38</strain>
    </source>
</reference>
<feature type="transmembrane region" description="Helical" evidence="1">
    <location>
        <begin position="135"/>
        <end position="153"/>
    </location>
</feature>
<keyword evidence="1" id="KW-0812">Transmembrane</keyword>
<evidence type="ECO:0000313" key="3">
    <source>
        <dbReference type="Proteomes" id="UP001064632"/>
    </source>
</evidence>
<dbReference type="EMBL" id="CP104694">
    <property type="protein sequence ID" value="UXI69914.1"/>
    <property type="molecule type" value="Genomic_DNA"/>
</dbReference>
<name>A0ABY6BJ60_9GAMM</name>
<evidence type="ECO:0000256" key="1">
    <source>
        <dbReference type="SAM" id="Phobius"/>
    </source>
</evidence>